<evidence type="ECO:0000256" key="3">
    <source>
        <dbReference type="ARBA" id="ARBA00023163"/>
    </source>
</evidence>
<dbReference type="GO" id="GO:0006355">
    <property type="term" value="P:regulation of DNA-templated transcription"/>
    <property type="evidence" value="ECO:0007669"/>
    <property type="project" value="InterPro"/>
</dbReference>
<dbReference type="PROSITE" id="PS51755">
    <property type="entry name" value="OMPR_PHOB"/>
    <property type="match status" value="1"/>
</dbReference>
<dbReference type="KEGG" id="aaco:K1I37_17090"/>
<dbReference type="SMART" id="SM00862">
    <property type="entry name" value="Trans_reg_C"/>
    <property type="match status" value="1"/>
</dbReference>
<reference evidence="5" key="1">
    <citation type="journal article" date="2022" name="G3 (Bethesda)">
        <title>Unveiling the complete genome sequence of Alicyclobacillus acidoterrestris DSM 3922T, a taint-producing strain.</title>
        <authorList>
            <person name="Leonardo I.C."/>
            <person name="Barreto Crespo M.T."/>
            <person name="Gaspar F.B."/>
        </authorList>
    </citation>
    <scope>NUCLEOTIDE SEQUENCE [LARGE SCALE GENOMIC DNA]</scope>
    <source>
        <strain evidence="5">DSM 3922</strain>
    </source>
</reference>
<accession>A0A9E6ZQ20</accession>
<dbReference type="SUPFAM" id="SSF46894">
    <property type="entry name" value="C-terminal effector domain of the bipartite response regulators"/>
    <property type="match status" value="1"/>
</dbReference>
<proteinExistence type="predicted"/>
<dbReference type="GO" id="GO:0000160">
    <property type="term" value="P:phosphorelay signal transduction system"/>
    <property type="evidence" value="ECO:0007669"/>
    <property type="project" value="InterPro"/>
</dbReference>
<evidence type="ECO:0000256" key="1">
    <source>
        <dbReference type="ARBA" id="ARBA00023015"/>
    </source>
</evidence>
<dbReference type="CDD" id="cd00383">
    <property type="entry name" value="trans_reg_C"/>
    <property type="match status" value="1"/>
</dbReference>
<keyword evidence="2" id="KW-0238">DNA-binding</keyword>
<dbReference type="Pfam" id="PF00486">
    <property type="entry name" value="Trans_reg_C"/>
    <property type="match status" value="1"/>
</dbReference>
<dbReference type="GO" id="GO:0003677">
    <property type="term" value="F:DNA binding"/>
    <property type="evidence" value="ECO:0007669"/>
    <property type="project" value="UniProtKB-UniRule"/>
</dbReference>
<dbReference type="STRING" id="1356854.N007_09715"/>
<keyword evidence="5" id="KW-1185">Reference proteome</keyword>
<accession>T0D5T4</accession>
<dbReference type="InterPro" id="IPR036388">
    <property type="entry name" value="WH-like_DNA-bd_sf"/>
</dbReference>
<keyword evidence="3" id="KW-0804">Transcription</keyword>
<dbReference type="RefSeq" id="WP_021296999.1">
    <property type="nucleotide sequence ID" value="NZ_AURB01000141.1"/>
</dbReference>
<evidence type="ECO:0000313" key="5">
    <source>
        <dbReference type="Proteomes" id="UP000829401"/>
    </source>
</evidence>
<keyword evidence="1" id="KW-0805">Transcription regulation</keyword>
<organism evidence="4 5">
    <name type="scientific">Alicyclobacillus acidoterrestris (strain ATCC 49025 / DSM 3922 / CIP 106132 / NCIMB 13137 / GD3B)</name>
    <dbReference type="NCBI Taxonomy" id="1356854"/>
    <lineage>
        <taxon>Bacteria</taxon>
        <taxon>Bacillati</taxon>
        <taxon>Bacillota</taxon>
        <taxon>Bacilli</taxon>
        <taxon>Bacillales</taxon>
        <taxon>Alicyclobacillaceae</taxon>
        <taxon>Alicyclobacillus</taxon>
    </lineage>
</organism>
<name>T0D5T4_ALIAG</name>
<dbReference type="eggNOG" id="COG0745">
    <property type="taxonomic scope" value="Bacteria"/>
</dbReference>
<dbReference type="AlphaFoldDB" id="T0D5T4"/>
<protein>
    <submittedName>
        <fullName evidence="4">Winged helix-turn-helix domain-containing protein</fullName>
    </submittedName>
</protein>
<dbReference type="Proteomes" id="UP000829401">
    <property type="component" value="Chromosome"/>
</dbReference>
<sequence>MDTNFTQVALRPGLVLDFHREELVQDGLSVSLSKIQFRILHLLALHLGHPVRTDDIIEYAWGKERNISRSELYVYISRLRARVGDNPYSPKLIISIRGLGYLLRSEMEKSS</sequence>
<dbReference type="InterPro" id="IPR001867">
    <property type="entry name" value="OmpR/PhoB-type_DNA-bd"/>
</dbReference>
<gene>
    <name evidence="4" type="ORF">K1I37_17090</name>
</gene>
<dbReference type="OrthoDB" id="2666554at2"/>
<evidence type="ECO:0000313" key="4">
    <source>
        <dbReference type="EMBL" id="UNO48365.1"/>
    </source>
</evidence>
<evidence type="ECO:0000256" key="2">
    <source>
        <dbReference type="ARBA" id="ARBA00023125"/>
    </source>
</evidence>
<dbReference type="Gene3D" id="1.10.10.10">
    <property type="entry name" value="Winged helix-like DNA-binding domain superfamily/Winged helix DNA-binding domain"/>
    <property type="match status" value="1"/>
</dbReference>
<dbReference type="EMBL" id="CP080467">
    <property type="protein sequence ID" value="UNO48365.1"/>
    <property type="molecule type" value="Genomic_DNA"/>
</dbReference>
<dbReference type="InterPro" id="IPR016032">
    <property type="entry name" value="Sig_transdc_resp-reg_C-effctor"/>
</dbReference>